<accession>A0ABW6GTJ6</accession>
<comment type="caution">
    <text evidence="2">The sequence shown here is derived from an EMBL/GenBank/DDBJ whole genome shotgun (WGS) entry which is preliminary data.</text>
</comment>
<keyword evidence="1" id="KW-0812">Transmembrane</keyword>
<keyword evidence="3" id="KW-1185">Reference proteome</keyword>
<organism evidence="2 3">
    <name type="scientific">Kitasatospora phosalacinea</name>
    <dbReference type="NCBI Taxonomy" id="2065"/>
    <lineage>
        <taxon>Bacteria</taxon>
        <taxon>Bacillati</taxon>
        <taxon>Actinomycetota</taxon>
        <taxon>Actinomycetes</taxon>
        <taxon>Kitasatosporales</taxon>
        <taxon>Streptomycetaceae</taxon>
        <taxon>Kitasatospora</taxon>
    </lineage>
</organism>
<dbReference type="Proteomes" id="UP001599542">
    <property type="component" value="Unassembled WGS sequence"/>
</dbReference>
<name>A0ABW6GTJ6_9ACTN</name>
<evidence type="ECO:0000256" key="1">
    <source>
        <dbReference type="SAM" id="Phobius"/>
    </source>
</evidence>
<keyword evidence="1" id="KW-0472">Membrane</keyword>
<feature type="transmembrane region" description="Helical" evidence="1">
    <location>
        <begin position="38"/>
        <end position="56"/>
    </location>
</feature>
<gene>
    <name evidence="2" type="ORF">ACFW6T_28525</name>
</gene>
<evidence type="ECO:0000313" key="2">
    <source>
        <dbReference type="EMBL" id="MFE1355929.1"/>
    </source>
</evidence>
<dbReference type="RefSeq" id="WP_380320738.1">
    <property type="nucleotide sequence ID" value="NZ_JBHYPW010000012.1"/>
</dbReference>
<keyword evidence="1" id="KW-1133">Transmembrane helix</keyword>
<sequence>MTTTLPTPRRPAATVAPTSLHGLLRTLRRLTHHHHDPLLRYALPGTLAALLPLLWFRPTHPILTPSTPGGAAQ</sequence>
<reference evidence="2 3" key="1">
    <citation type="submission" date="2024-09" db="EMBL/GenBank/DDBJ databases">
        <title>The Natural Products Discovery Center: Release of the First 8490 Sequenced Strains for Exploring Actinobacteria Biosynthetic Diversity.</title>
        <authorList>
            <person name="Kalkreuter E."/>
            <person name="Kautsar S.A."/>
            <person name="Yang D."/>
            <person name="Bader C.D."/>
            <person name="Teijaro C.N."/>
            <person name="Fluegel L."/>
            <person name="Davis C.M."/>
            <person name="Simpson J.R."/>
            <person name="Lauterbach L."/>
            <person name="Steele A.D."/>
            <person name="Gui C."/>
            <person name="Meng S."/>
            <person name="Li G."/>
            <person name="Viehrig K."/>
            <person name="Ye F."/>
            <person name="Su P."/>
            <person name="Kiefer A.F."/>
            <person name="Nichols A."/>
            <person name="Cepeda A.J."/>
            <person name="Yan W."/>
            <person name="Fan B."/>
            <person name="Jiang Y."/>
            <person name="Adhikari A."/>
            <person name="Zheng C.-J."/>
            <person name="Schuster L."/>
            <person name="Cowan T.M."/>
            <person name="Smanski M.J."/>
            <person name="Chevrette M.G."/>
            <person name="De Carvalho L.P.S."/>
            <person name="Shen B."/>
        </authorList>
    </citation>
    <scope>NUCLEOTIDE SEQUENCE [LARGE SCALE GENOMIC DNA]</scope>
    <source>
        <strain evidence="2 3">NPDC058753</strain>
    </source>
</reference>
<proteinExistence type="predicted"/>
<dbReference type="EMBL" id="JBHYPX010000072">
    <property type="protein sequence ID" value="MFE1355929.1"/>
    <property type="molecule type" value="Genomic_DNA"/>
</dbReference>
<evidence type="ECO:0000313" key="3">
    <source>
        <dbReference type="Proteomes" id="UP001599542"/>
    </source>
</evidence>
<protein>
    <submittedName>
        <fullName evidence="2">Uncharacterized protein</fullName>
    </submittedName>
</protein>